<evidence type="ECO:0000256" key="1">
    <source>
        <dbReference type="ARBA" id="ARBA00004141"/>
    </source>
</evidence>
<proteinExistence type="predicted"/>
<gene>
    <name evidence="6" type="primary">virB6</name>
</gene>
<keyword evidence="6" id="KW-0614">Plasmid</keyword>
<dbReference type="GO" id="GO:0030255">
    <property type="term" value="P:protein secretion by the type IV secretion system"/>
    <property type="evidence" value="ECO:0007669"/>
    <property type="project" value="InterPro"/>
</dbReference>
<dbReference type="GO" id="GO:0016020">
    <property type="term" value="C:membrane"/>
    <property type="evidence" value="ECO:0007669"/>
    <property type="project" value="UniProtKB-SubCell"/>
</dbReference>
<geneLocation type="plasmid" evidence="6">
    <name>pMBO-2</name>
</geneLocation>
<comment type="subcellular location">
    <subcellularLocation>
        <location evidence="1">Membrane</location>
        <topology evidence="1">Multi-pass membrane protein</topology>
    </subcellularLocation>
</comment>
<dbReference type="InterPro" id="IPR007688">
    <property type="entry name" value="Conjugal_tfr_TrbL/VirB6"/>
</dbReference>
<dbReference type="AlphaFoldDB" id="Q5KT87"/>
<feature type="transmembrane region" description="Helical" evidence="5">
    <location>
        <begin position="64"/>
        <end position="84"/>
    </location>
</feature>
<keyword evidence="2 5" id="KW-0812">Transmembrane</keyword>
<protein>
    <submittedName>
        <fullName evidence="6">VirB6-like protein</fullName>
    </submittedName>
</protein>
<evidence type="ECO:0000313" key="6">
    <source>
        <dbReference type="EMBL" id="BAD83763.1"/>
    </source>
</evidence>
<dbReference type="Pfam" id="PF04610">
    <property type="entry name" value="TrbL"/>
    <property type="match status" value="1"/>
</dbReference>
<accession>Q5KT87</accession>
<dbReference type="EMBL" id="AB169977">
    <property type="protein sequence ID" value="BAD83763.1"/>
    <property type="molecule type" value="Genomic_DNA"/>
</dbReference>
<keyword evidence="3 5" id="KW-1133">Transmembrane helix</keyword>
<organism evidence="6">
    <name type="scientific">Moraxella bovis</name>
    <dbReference type="NCBI Taxonomy" id="476"/>
    <lineage>
        <taxon>Bacteria</taxon>
        <taxon>Pseudomonadati</taxon>
        <taxon>Pseudomonadota</taxon>
        <taxon>Gammaproteobacteria</taxon>
        <taxon>Moraxellales</taxon>
        <taxon>Moraxellaceae</taxon>
        <taxon>Moraxella</taxon>
    </lineage>
</organism>
<evidence type="ECO:0000256" key="4">
    <source>
        <dbReference type="ARBA" id="ARBA00023136"/>
    </source>
</evidence>
<feature type="transmembrane region" description="Helical" evidence="5">
    <location>
        <begin position="232"/>
        <end position="250"/>
    </location>
</feature>
<feature type="transmembrane region" description="Helical" evidence="5">
    <location>
        <begin position="168"/>
        <end position="188"/>
    </location>
</feature>
<name>Q5KT87_MORBO</name>
<feature type="transmembrane region" description="Helical" evidence="5">
    <location>
        <begin position="200"/>
        <end position="226"/>
    </location>
</feature>
<sequence length="298" mass="32054">MADSGVFTNIFTLIDDSIINVVIGKAGTLISVLEPLLLSSFSVYLLFLFLSYWNSSIEESIVDFVKRCIAWILILSFSLNIGYYNEYIVPMVMNFGDFLSQKFSGSNTTIDGSLDDMATIVLNGIQETLKEANGISATVLAIIIILLIAISSIIFLIISAGYILLAKVFAGILVVVGPIFIAMALFPATRQYFSAWVNQVVNYALLTFFLNVLMAIFIEFMVGAFGTGYIDLTRGLNIAIGAGIFFVVLLRLPELSSSLAGGLSANGFTQATRSLLNASKAVKGFKSGGKSGGYIGKA</sequence>
<evidence type="ECO:0000256" key="2">
    <source>
        <dbReference type="ARBA" id="ARBA00022692"/>
    </source>
</evidence>
<evidence type="ECO:0000256" key="3">
    <source>
        <dbReference type="ARBA" id="ARBA00022989"/>
    </source>
</evidence>
<reference evidence="6" key="1">
    <citation type="journal article" date="2006" name="Vet. Microbiol.">
        <title>Filamentous-haemagglutinin-like protein genes encoded on a plasmid of Moraxella bovis.</title>
        <authorList>
            <person name="Kakuda T."/>
            <person name="Sarataphan N."/>
            <person name="Tanaka T."/>
            <person name="Takai S."/>
        </authorList>
    </citation>
    <scope>NUCLEOTIDE SEQUENCE</scope>
    <source>
        <strain evidence="6">EPP63</strain>
        <plasmid evidence="6">pMBO-2</plasmid>
    </source>
</reference>
<feature type="transmembrane region" description="Helical" evidence="5">
    <location>
        <begin position="35"/>
        <end position="52"/>
    </location>
</feature>
<keyword evidence="4 5" id="KW-0472">Membrane</keyword>
<feature type="transmembrane region" description="Helical" evidence="5">
    <location>
        <begin position="139"/>
        <end position="162"/>
    </location>
</feature>
<evidence type="ECO:0000256" key="5">
    <source>
        <dbReference type="SAM" id="Phobius"/>
    </source>
</evidence>